<dbReference type="OrthoDB" id="6488871at2"/>
<accession>A0A2T3QP37</accession>
<gene>
    <name evidence="1" type="ORF">NCTC11647_01469</name>
</gene>
<dbReference type="GeneID" id="93397874"/>
<evidence type="ECO:0000313" key="1">
    <source>
        <dbReference type="EMBL" id="SPY28380.1"/>
    </source>
</evidence>
<dbReference type="AlphaFoldDB" id="A0A2T3QP37"/>
<proteinExistence type="predicted"/>
<organism evidence="1 2">
    <name type="scientific">Photobacterium damselae</name>
    <dbReference type="NCBI Taxonomy" id="38293"/>
    <lineage>
        <taxon>Bacteria</taxon>
        <taxon>Pseudomonadati</taxon>
        <taxon>Pseudomonadota</taxon>
        <taxon>Gammaproteobacteria</taxon>
        <taxon>Vibrionales</taxon>
        <taxon>Vibrionaceae</taxon>
        <taxon>Photobacterium</taxon>
    </lineage>
</organism>
<dbReference type="Proteomes" id="UP000251647">
    <property type="component" value="Unassembled WGS sequence"/>
</dbReference>
<sequence length="127" mass="14511">MDSVMEQPPQRKILFSYTNFLANSNPKSITFIEAFKELISTFECVRQHINIDEFDTLAGKVLSTNASDVMNLSRLVELAREADLDELVITMPYGLDEAQLNEIEALAQCRIHLQDDDKENIIIYLTD</sequence>
<dbReference type="EMBL" id="UATL01000001">
    <property type="protein sequence ID" value="SPY28380.1"/>
    <property type="molecule type" value="Genomic_DNA"/>
</dbReference>
<evidence type="ECO:0000313" key="2">
    <source>
        <dbReference type="Proteomes" id="UP000251647"/>
    </source>
</evidence>
<reference evidence="1 2" key="1">
    <citation type="submission" date="2018-06" db="EMBL/GenBank/DDBJ databases">
        <authorList>
            <consortium name="Pathogen Informatics"/>
            <person name="Doyle S."/>
        </authorList>
    </citation>
    <scope>NUCLEOTIDE SEQUENCE [LARGE SCALE GENOMIC DNA]</scope>
    <source>
        <strain evidence="1 2">NCTC11647</strain>
    </source>
</reference>
<dbReference type="RefSeq" id="WP_050787754.1">
    <property type="nucleotide sequence ID" value="NZ_CP018297.1"/>
</dbReference>
<name>A0A2T3QP37_PHODM</name>
<protein>
    <submittedName>
        <fullName evidence="1">Uncharacterized protein</fullName>
    </submittedName>
</protein>